<keyword evidence="2" id="KW-0028">Amino-acid biosynthesis</keyword>
<keyword evidence="3 4" id="KW-0413">Isomerase</keyword>
<dbReference type="Pfam" id="PF01008">
    <property type="entry name" value="IF-2B"/>
    <property type="match status" value="1"/>
</dbReference>
<evidence type="ECO:0000313" key="4">
    <source>
        <dbReference type="EMBL" id="CAI8011049.1"/>
    </source>
</evidence>
<dbReference type="InterPro" id="IPR005251">
    <property type="entry name" value="IF-M1Pi"/>
</dbReference>
<dbReference type="PANTHER" id="PTHR43475">
    <property type="entry name" value="METHYLTHIORIBOSE-1-PHOSPHATE ISOMERASE"/>
    <property type="match status" value="1"/>
</dbReference>
<protein>
    <submittedName>
        <fullName evidence="4">Methylthioribose-1-phosphate isomerase 1</fullName>
    </submittedName>
</protein>
<dbReference type="FunFam" id="3.40.50.10470:FF:000006">
    <property type="entry name" value="Methylthioribose-1-phosphate isomerase"/>
    <property type="match status" value="1"/>
</dbReference>
<name>A0AA35W8C7_GEOBA</name>
<evidence type="ECO:0000256" key="3">
    <source>
        <dbReference type="ARBA" id="ARBA00023235"/>
    </source>
</evidence>
<dbReference type="NCBIfam" id="TIGR00512">
    <property type="entry name" value="salvage_mtnA"/>
    <property type="match status" value="1"/>
</dbReference>
<dbReference type="SUPFAM" id="SSF100950">
    <property type="entry name" value="NagB/RpiA/CoA transferase-like"/>
    <property type="match status" value="1"/>
</dbReference>
<feature type="non-terminal residue" evidence="4">
    <location>
        <position position="370"/>
    </location>
</feature>
<dbReference type="InterPro" id="IPR042529">
    <property type="entry name" value="IF_2B-like_C"/>
</dbReference>
<comment type="caution">
    <text evidence="4">The sequence shown here is derived from an EMBL/GenBank/DDBJ whole genome shotgun (WGS) entry which is preliminary data.</text>
</comment>
<evidence type="ECO:0000256" key="2">
    <source>
        <dbReference type="ARBA" id="ARBA00022605"/>
    </source>
</evidence>
<dbReference type="HAMAP" id="MF_01678">
    <property type="entry name" value="Salvage_MtnA"/>
    <property type="match status" value="1"/>
</dbReference>
<dbReference type="FunFam" id="1.20.120.420:FF:000003">
    <property type="entry name" value="Methylthioribose-1-phosphate isomerase"/>
    <property type="match status" value="1"/>
</dbReference>
<organism evidence="4 5">
    <name type="scientific">Geodia barretti</name>
    <name type="common">Barrett's horny sponge</name>
    <dbReference type="NCBI Taxonomy" id="519541"/>
    <lineage>
        <taxon>Eukaryota</taxon>
        <taxon>Metazoa</taxon>
        <taxon>Porifera</taxon>
        <taxon>Demospongiae</taxon>
        <taxon>Heteroscleromorpha</taxon>
        <taxon>Tetractinellida</taxon>
        <taxon>Astrophorina</taxon>
        <taxon>Geodiidae</taxon>
        <taxon>Geodia</taxon>
    </lineage>
</organism>
<comment type="similarity">
    <text evidence="1">Belongs to the eIF-2B alpha/beta/delta subunits family.</text>
</comment>
<dbReference type="Proteomes" id="UP001174909">
    <property type="component" value="Unassembled WGS sequence"/>
</dbReference>
<dbReference type="NCBIfam" id="TIGR00524">
    <property type="entry name" value="eIF-2B_rel"/>
    <property type="match status" value="1"/>
</dbReference>
<dbReference type="AlphaFoldDB" id="A0AA35W8C7"/>
<dbReference type="InterPro" id="IPR000649">
    <property type="entry name" value="IF-2B-related"/>
</dbReference>
<dbReference type="Gene3D" id="1.20.120.420">
    <property type="entry name" value="translation initiation factor eif-2b, domain 1"/>
    <property type="match status" value="1"/>
</dbReference>
<keyword evidence="5" id="KW-1185">Reference proteome</keyword>
<proteinExistence type="inferred from homology"/>
<evidence type="ECO:0000313" key="5">
    <source>
        <dbReference type="Proteomes" id="UP001174909"/>
    </source>
</evidence>
<dbReference type="GO" id="GO:0046523">
    <property type="term" value="F:S-methyl-5-thioribose-1-phosphate isomerase activity"/>
    <property type="evidence" value="ECO:0007669"/>
    <property type="project" value="TreeGrafter"/>
</dbReference>
<dbReference type="PANTHER" id="PTHR43475:SF1">
    <property type="entry name" value="METHYLTHIORIBOSE-1-PHOSPHATE ISOMERASE"/>
    <property type="match status" value="1"/>
</dbReference>
<dbReference type="EMBL" id="CASHTH010001076">
    <property type="protein sequence ID" value="CAI8011049.1"/>
    <property type="molecule type" value="Genomic_DNA"/>
</dbReference>
<dbReference type="NCBIfam" id="NF004326">
    <property type="entry name" value="PRK05720.1"/>
    <property type="match status" value="1"/>
</dbReference>
<reference evidence="4" key="1">
    <citation type="submission" date="2023-03" db="EMBL/GenBank/DDBJ databases">
        <authorList>
            <person name="Steffen K."/>
            <person name="Cardenas P."/>
        </authorList>
    </citation>
    <scope>NUCLEOTIDE SEQUENCE</scope>
</reference>
<dbReference type="InterPro" id="IPR011559">
    <property type="entry name" value="Initiation_fac_2B_a/b/d"/>
</dbReference>
<accession>A0AA35W8C7</accession>
<evidence type="ECO:0000256" key="1">
    <source>
        <dbReference type="ARBA" id="ARBA00007251"/>
    </source>
</evidence>
<dbReference type="InterPro" id="IPR037171">
    <property type="entry name" value="NagB/RpiA_transferase-like"/>
</dbReference>
<dbReference type="InterPro" id="IPR027363">
    <property type="entry name" value="M1Pi_N"/>
</dbReference>
<dbReference type="GO" id="GO:0019509">
    <property type="term" value="P:L-methionine salvage from methylthioadenosine"/>
    <property type="evidence" value="ECO:0007669"/>
    <property type="project" value="TreeGrafter"/>
</dbReference>
<dbReference type="Gene3D" id="3.40.50.10470">
    <property type="entry name" value="Translation initiation factor eif-2b, domain 2"/>
    <property type="match status" value="1"/>
</dbReference>
<sequence>GGNRTQSTENRRPGCPHYPTGRDQCQTLHNGYWDQIPCLLDQTRLPHEQVTVNISDYRVAAAAITDMRVRGAPAIGVTAAYAMVLAAAELQSRERDHYIGSLRQAGSQIAAARPTAVNLGWAVRRMLRVAEAEPDPGSILPKLEAEARRIQAEDEEINRRIGEHGRVLMPQDGEGVLTHCNTGALATSAFGTALGVIRAGWEKGGRFRVYNTETRPWLQGARLTSWEFQQLGIPATLIADSAAGMMMLNGDISCVITGADRIAANGDTANKIGTYALSVLAHENGIPFYIAAPTSTVDLSVTDGSGIKIEERPQHEVTAYGGMPVAPSGTVAYNPAFDVTPNRYITAIVTEAAVCRPPFDDSLRRAVDAA</sequence>
<gene>
    <name evidence="4" type="ORF">GBAR_LOCUS7181</name>
</gene>